<feature type="domain" description="Enoyl reductase (ER)" evidence="1">
    <location>
        <begin position="11"/>
        <end position="323"/>
    </location>
</feature>
<evidence type="ECO:0000259" key="1">
    <source>
        <dbReference type="SMART" id="SM00829"/>
    </source>
</evidence>
<evidence type="ECO:0000313" key="3">
    <source>
        <dbReference type="Proteomes" id="UP001274321"/>
    </source>
</evidence>
<dbReference type="CDD" id="cd08288">
    <property type="entry name" value="MDR_yhdh"/>
    <property type="match status" value="1"/>
</dbReference>
<sequence length="329" mass="34164">MFRAILIEKSGDEQSVSLRDLPDERLPEGDVLVRVSASTLNYKDALAITGRGAVVREFPMVPGIDFAGVVEASGHKGFSPGDQVVLNGWGLGESRWGGLAELSRVSGDWLIPLPVAFTPMRAMAMGTAGYTAALAVMALERHGVTPAKGPVLVTGAGGGVGGVALMLLHARGYRVIASTGRVQEADYLRGLGADEIMDRAELDVPARSLARERWAGAIDSVGGQTLANACAGAGQDGVVAACGLAGSMGFPASVAPFILRGVTLAGINSVYRPIADRMAAWAMLERHVDIAKLAAMTRRIGLEDVIGAAGDLLDGRVRGRLVVDIAQNG</sequence>
<dbReference type="SMART" id="SM00829">
    <property type="entry name" value="PKS_ER"/>
    <property type="match status" value="1"/>
</dbReference>
<dbReference type="EC" id="1.-.-.-" evidence="2"/>
<dbReference type="NCBIfam" id="TIGR02823">
    <property type="entry name" value="oxido_YhdH"/>
    <property type="match status" value="1"/>
</dbReference>
<evidence type="ECO:0000313" key="2">
    <source>
        <dbReference type="EMBL" id="MDX6805678.1"/>
    </source>
</evidence>
<dbReference type="RefSeq" id="WP_319843782.1">
    <property type="nucleotide sequence ID" value="NZ_JAXAFJ010000002.1"/>
</dbReference>
<accession>A0ABU4RN65</accession>
<dbReference type="InterPro" id="IPR011032">
    <property type="entry name" value="GroES-like_sf"/>
</dbReference>
<dbReference type="InterPro" id="IPR014188">
    <property type="entry name" value="Acrylyl-CoA_reductase_AcuI"/>
</dbReference>
<comment type="caution">
    <text evidence="2">The sequence shown here is derived from an EMBL/GenBank/DDBJ whole genome shotgun (WGS) entry which is preliminary data.</text>
</comment>
<dbReference type="InterPro" id="IPR020843">
    <property type="entry name" value="ER"/>
</dbReference>
<dbReference type="InterPro" id="IPR051397">
    <property type="entry name" value="Zn-ADH-like_protein"/>
</dbReference>
<dbReference type="SUPFAM" id="SSF51735">
    <property type="entry name" value="NAD(P)-binding Rossmann-fold domains"/>
    <property type="match status" value="1"/>
</dbReference>
<keyword evidence="3" id="KW-1185">Reference proteome</keyword>
<reference evidence="2 3" key="1">
    <citation type="submission" date="2023-11" db="EMBL/GenBank/DDBJ databases">
        <authorList>
            <person name="Bao R."/>
        </authorList>
    </citation>
    <scope>NUCLEOTIDE SEQUENCE [LARGE SCALE GENOMIC DNA]</scope>
    <source>
        <strain evidence="2 3">PJ23</strain>
    </source>
</reference>
<dbReference type="EMBL" id="JAXAFJ010000002">
    <property type="protein sequence ID" value="MDX6805678.1"/>
    <property type="molecule type" value="Genomic_DNA"/>
</dbReference>
<dbReference type="InterPro" id="IPR036291">
    <property type="entry name" value="NAD(P)-bd_dom_sf"/>
</dbReference>
<organism evidence="2 3">
    <name type="scientific">Terrihabitans rhizophilus</name>
    <dbReference type="NCBI Taxonomy" id="3092662"/>
    <lineage>
        <taxon>Bacteria</taxon>
        <taxon>Pseudomonadati</taxon>
        <taxon>Pseudomonadota</taxon>
        <taxon>Alphaproteobacteria</taxon>
        <taxon>Hyphomicrobiales</taxon>
        <taxon>Terrihabitans</taxon>
    </lineage>
</organism>
<dbReference type="Pfam" id="PF08240">
    <property type="entry name" value="ADH_N"/>
    <property type="match status" value="1"/>
</dbReference>
<dbReference type="Proteomes" id="UP001274321">
    <property type="component" value="Unassembled WGS sequence"/>
</dbReference>
<dbReference type="PANTHER" id="PTHR43677:SF1">
    <property type="entry name" value="ACRYLYL-COA REDUCTASE ACUI-RELATED"/>
    <property type="match status" value="1"/>
</dbReference>
<dbReference type="PANTHER" id="PTHR43677">
    <property type="entry name" value="SHORT-CHAIN DEHYDROGENASE/REDUCTASE"/>
    <property type="match status" value="1"/>
</dbReference>
<dbReference type="Gene3D" id="3.90.180.10">
    <property type="entry name" value="Medium-chain alcohol dehydrogenases, catalytic domain"/>
    <property type="match status" value="1"/>
</dbReference>
<dbReference type="Pfam" id="PF00107">
    <property type="entry name" value="ADH_zinc_N"/>
    <property type="match status" value="1"/>
</dbReference>
<dbReference type="Gene3D" id="3.40.50.720">
    <property type="entry name" value="NAD(P)-binding Rossmann-like Domain"/>
    <property type="match status" value="1"/>
</dbReference>
<keyword evidence="2" id="KW-0560">Oxidoreductase</keyword>
<dbReference type="InterPro" id="IPR013149">
    <property type="entry name" value="ADH-like_C"/>
</dbReference>
<protein>
    <submittedName>
        <fullName evidence="2">MDR family oxidoreductase</fullName>
        <ecNumber evidence="2">1.-.-.-</ecNumber>
    </submittedName>
</protein>
<dbReference type="InterPro" id="IPR013154">
    <property type="entry name" value="ADH-like_N"/>
</dbReference>
<proteinExistence type="predicted"/>
<gene>
    <name evidence="2" type="ORF">SCD90_06350</name>
</gene>
<dbReference type="GO" id="GO:0016491">
    <property type="term" value="F:oxidoreductase activity"/>
    <property type="evidence" value="ECO:0007669"/>
    <property type="project" value="UniProtKB-KW"/>
</dbReference>
<dbReference type="SUPFAM" id="SSF50129">
    <property type="entry name" value="GroES-like"/>
    <property type="match status" value="1"/>
</dbReference>
<name>A0ABU4RN65_9HYPH</name>